<feature type="domain" description="SAM" evidence="2">
    <location>
        <begin position="13"/>
        <end position="80"/>
    </location>
</feature>
<dbReference type="InterPro" id="IPR013761">
    <property type="entry name" value="SAM/pointed_sf"/>
</dbReference>
<proteinExistence type="predicted"/>
<dbReference type="InterPro" id="IPR001660">
    <property type="entry name" value="SAM"/>
</dbReference>
<dbReference type="SUPFAM" id="SSF47769">
    <property type="entry name" value="SAM/Pointed domain"/>
    <property type="match status" value="1"/>
</dbReference>
<dbReference type="OrthoDB" id="2390104at2759"/>
<dbReference type="Gene3D" id="1.10.150.50">
    <property type="entry name" value="Transcription Factor, Ets-1"/>
    <property type="match status" value="1"/>
</dbReference>
<comment type="caution">
    <text evidence="3">The sequence shown here is derived from an EMBL/GenBank/DDBJ whole genome shotgun (WGS) entry which is preliminary data.</text>
</comment>
<gene>
    <name evidence="3" type="ORF">AMORRO_LOCUS14983</name>
</gene>
<protein>
    <submittedName>
        <fullName evidence="3">16639_t:CDS:1</fullName>
    </submittedName>
</protein>
<feature type="compositionally biased region" description="Acidic residues" evidence="1">
    <location>
        <begin position="114"/>
        <end position="134"/>
    </location>
</feature>
<evidence type="ECO:0000259" key="2">
    <source>
        <dbReference type="PROSITE" id="PS50105"/>
    </source>
</evidence>
<dbReference type="PROSITE" id="PS50105">
    <property type="entry name" value="SAM_DOMAIN"/>
    <property type="match status" value="1"/>
</dbReference>
<dbReference type="AlphaFoldDB" id="A0A9N9NK28"/>
<dbReference type="EMBL" id="CAJVPV010032570">
    <property type="protein sequence ID" value="CAG8745166.1"/>
    <property type="molecule type" value="Genomic_DNA"/>
</dbReference>
<name>A0A9N9NK28_9GLOM</name>
<sequence>MDFQMNNEDPSKWSVGEVCEWIQTLGVRPYVVSRFREAEIDGQKLMNNYINYNFLKDHMNIENYYDQFNIVMSIALLHRNDEQTIVPLIFPPMELPSIREHSEWPYTTKTTEVSGEELTVDEEDLEEEDLDEED</sequence>
<organism evidence="3 4">
    <name type="scientific">Acaulospora morrowiae</name>
    <dbReference type="NCBI Taxonomy" id="94023"/>
    <lineage>
        <taxon>Eukaryota</taxon>
        <taxon>Fungi</taxon>
        <taxon>Fungi incertae sedis</taxon>
        <taxon>Mucoromycota</taxon>
        <taxon>Glomeromycotina</taxon>
        <taxon>Glomeromycetes</taxon>
        <taxon>Diversisporales</taxon>
        <taxon>Acaulosporaceae</taxon>
        <taxon>Acaulospora</taxon>
    </lineage>
</organism>
<feature type="non-terminal residue" evidence="3">
    <location>
        <position position="1"/>
    </location>
</feature>
<reference evidence="3" key="1">
    <citation type="submission" date="2021-06" db="EMBL/GenBank/DDBJ databases">
        <authorList>
            <person name="Kallberg Y."/>
            <person name="Tangrot J."/>
            <person name="Rosling A."/>
        </authorList>
    </citation>
    <scope>NUCLEOTIDE SEQUENCE</scope>
    <source>
        <strain evidence="3">CL551</strain>
    </source>
</reference>
<dbReference type="Pfam" id="PF07647">
    <property type="entry name" value="SAM_2"/>
    <property type="match status" value="1"/>
</dbReference>
<evidence type="ECO:0000313" key="3">
    <source>
        <dbReference type="EMBL" id="CAG8745166.1"/>
    </source>
</evidence>
<dbReference type="Proteomes" id="UP000789342">
    <property type="component" value="Unassembled WGS sequence"/>
</dbReference>
<evidence type="ECO:0000313" key="4">
    <source>
        <dbReference type="Proteomes" id="UP000789342"/>
    </source>
</evidence>
<accession>A0A9N9NK28</accession>
<feature type="region of interest" description="Disordered" evidence="1">
    <location>
        <begin position="109"/>
        <end position="134"/>
    </location>
</feature>
<evidence type="ECO:0000256" key="1">
    <source>
        <dbReference type="SAM" id="MobiDB-lite"/>
    </source>
</evidence>
<keyword evidence="4" id="KW-1185">Reference proteome</keyword>